<keyword evidence="2" id="KW-1185">Reference proteome</keyword>
<protein>
    <submittedName>
        <fullName evidence="1">Uncharacterized protein</fullName>
    </submittedName>
</protein>
<dbReference type="Proteomes" id="UP000887229">
    <property type="component" value="Unassembled WGS sequence"/>
</dbReference>
<reference evidence="1" key="1">
    <citation type="journal article" date="2021" name="IMA Fungus">
        <title>Genomic characterization of three marine fungi, including Emericellopsis atlantica sp. nov. with signatures of a generalist lifestyle and marine biomass degradation.</title>
        <authorList>
            <person name="Hagestad O.C."/>
            <person name="Hou L."/>
            <person name="Andersen J.H."/>
            <person name="Hansen E.H."/>
            <person name="Altermark B."/>
            <person name="Li C."/>
            <person name="Kuhnert E."/>
            <person name="Cox R.J."/>
            <person name="Crous P.W."/>
            <person name="Spatafora J.W."/>
            <person name="Lail K."/>
            <person name="Amirebrahimi M."/>
            <person name="Lipzen A."/>
            <person name="Pangilinan J."/>
            <person name="Andreopoulos W."/>
            <person name="Hayes R.D."/>
            <person name="Ng V."/>
            <person name="Grigoriev I.V."/>
            <person name="Jackson S.A."/>
            <person name="Sutton T.D.S."/>
            <person name="Dobson A.D.W."/>
            <person name="Rama T."/>
        </authorList>
    </citation>
    <scope>NUCLEOTIDE SEQUENCE</scope>
    <source>
        <strain evidence="1">TS7</strain>
    </source>
</reference>
<dbReference type="GeneID" id="70290399"/>
<dbReference type="RefSeq" id="XP_046121459.1">
    <property type="nucleotide sequence ID" value="XM_046259496.1"/>
</dbReference>
<accession>A0A9P8CST6</accession>
<name>A0A9P8CST6_9HYPO</name>
<evidence type="ECO:0000313" key="1">
    <source>
        <dbReference type="EMBL" id="KAG9257535.1"/>
    </source>
</evidence>
<evidence type="ECO:0000313" key="2">
    <source>
        <dbReference type="Proteomes" id="UP000887229"/>
    </source>
</evidence>
<comment type="caution">
    <text evidence="1">The sequence shown here is derived from an EMBL/GenBank/DDBJ whole genome shotgun (WGS) entry which is preliminary data.</text>
</comment>
<dbReference type="AlphaFoldDB" id="A0A9P8CST6"/>
<organism evidence="1 2">
    <name type="scientific">Emericellopsis atlantica</name>
    <dbReference type="NCBI Taxonomy" id="2614577"/>
    <lineage>
        <taxon>Eukaryota</taxon>
        <taxon>Fungi</taxon>
        <taxon>Dikarya</taxon>
        <taxon>Ascomycota</taxon>
        <taxon>Pezizomycotina</taxon>
        <taxon>Sordariomycetes</taxon>
        <taxon>Hypocreomycetidae</taxon>
        <taxon>Hypocreales</taxon>
        <taxon>Bionectriaceae</taxon>
        <taxon>Emericellopsis</taxon>
    </lineage>
</organism>
<gene>
    <name evidence="1" type="ORF">F5Z01DRAFT_394533</name>
</gene>
<dbReference type="EMBL" id="MU251245">
    <property type="protein sequence ID" value="KAG9257535.1"/>
    <property type="molecule type" value="Genomic_DNA"/>
</dbReference>
<sequence length="251" mass="27031">MWIDTYTSISYAQALNADEMLTTRADQTSNQLHPDAIRHHGPIGDSKHVLRHFACPRTSRLHSLCSGLLQQPATSATRRPGDLHVATLRSNLLRAHTRTSNECTTACLPACLRTPGRHRKRTTVPLADRKRPPPDHFSWPAWHTYVSGTVLFPHTPLPISCSAAANRSLLSPKPVTMGRGSSGSCRSSSATMALANCKTTSWLPNKGLRGDGSAAHVSSLHLSVEIGEAPVVASSIAWQAAALLAPPRSCC</sequence>
<proteinExistence type="predicted"/>